<evidence type="ECO:0000256" key="3">
    <source>
        <dbReference type="ARBA" id="ARBA00022989"/>
    </source>
</evidence>
<feature type="region of interest" description="Disordered" evidence="5">
    <location>
        <begin position="1"/>
        <end position="21"/>
    </location>
</feature>
<name>A0A9P8DZQ2_AURME</name>
<gene>
    <name evidence="8" type="ORF">KCU76_g17399</name>
</gene>
<reference evidence="8" key="1">
    <citation type="journal article" date="2021" name="J Fungi (Basel)">
        <title>Virulence traits and population genomics of the black yeast Aureobasidium melanogenum.</title>
        <authorList>
            <person name="Cernosa A."/>
            <person name="Sun X."/>
            <person name="Gostincar C."/>
            <person name="Fang C."/>
            <person name="Gunde-Cimerman N."/>
            <person name="Song Z."/>
        </authorList>
    </citation>
    <scope>NUCLEOTIDE SEQUENCE</scope>
    <source>
        <strain evidence="8">EXF-9911</strain>
    </source>
</reference>
<evidence type="ECO:0000313" key="8">
    <source>
        <dbReference type="EMBL" id="KAG9668951.1"/>
    </source>
</evidence>
<evidence type="ECO:0000313" key="9">
    <source>
        <dbReference type="Proteomes" id="UP000779574"/>
    </source>
</evidence>
<organism evidence="8 9">
    <name type="scientific">Aureobasidium melanogenum</name>
    <name type="common">Aureobasidium pullulans var. melanogenum</name>
    <dbReference type="NCBI Taxonomy" id="46634"/>
    <lineage>
        <taxon>Eukaryota</taxon>
        <taxon>Fungi</taxon>
        <taxon>Dikarya</taxon>
        <taxon>Ascomycota</taxon>
        <taxon>Pezizomycotina</taxon>
        <taxon>Dothideomycetes</taxon>
        <taxon>Dothideomycetidae</taxon>
        <taxon>Dothideales</taxon>
        <taxon>Saccotheciaceae</taxon>
        <taxon>Aureobasidium</taxon>
    </lineage>
</organism>
<sequence>MGLFSRRKVDSEPGADALNNDITTSRVSTGKMGISRFGRSRKPTDVPSSRSSTAGQGVLKAMRLVQLLLAILILGLVGYAVNVFSSTFLQSAYIPALVAAILTVLTTIPLAFLPRLPGLFAHPLSAGLVDLFFTLFWLAIMAELAAYSDVAAPRDYTYYTGGLGQQTDGNAAYAIYSGAINRLKTAWACGAAAAAFAGLEFVLFLVSALLPLRGRLVGPVTGIDSAGVPTNYHGSTTYSGNEPPFEMQTRKTDHTGPASLAGPTTVHDFNSTSGQALDGNGTNMVGTVNGNKLAPTPGQHKGVLGMEDRANMI</sequence>
<feature type="region of interest" description="Disordered" evidence="5">
    <location>
        <begin position="34"/>
        <end position="53"/>
    </location>
</feature>
<evidence type="ECO:0000256" key="6">
    <source>
        <dbReference type="SAM" id="Phobius"/>
    </source>
</evidence>
<evidence type="ECO:0000256" key="5">
    <source>
        <dbReference type="SAM" id="MobiDB-lite"/>
    </source>
</evidence>
<keyword evidence="2 6" id="KW-0812">Transmembrane</keyword>
<evidence type="ECO:0000256" key="2">
    <source>
        <dbReference type="ARBA" id="ARBA00022692"/>
    </source>
</evidence>
<feature type="non-terminal residue" evidence="8">
    <location>
        <position position="1"/>
    </location>
</feature>
<proteinExistence type="predicted"/>
<dbReference type="PANTHER" id="PTHR37451">
    <property type="entry name" value="MARVEL DOMAIN"/>
    <property type="match status" value="1"/>
</dbReference>
<feature type="transmembrane region" description="Helical" evidence="6">
    <location>
        <begin position="64"/>
        <end position="81"/>
    </location>
</feature>
<evidence type="ECO:0000259" key="7">
    <source>
        <dbReference type="Pfam" id="PF01284"/>
    </source>
</evidence>
<dbReference type="OrthoDB" id="3925486at2759"/>
<comment type="caution">
    <text evidence="8">The sequence shown here is derived from an EMBL/GenBank/DDBJ whole genome shotgun (WGS) entry which is preliminary data.</text>
</comment>
<feature type="transmembrane region" description="Helical" evidence="6">
    <location>
        <begin position="185"/>
        <end position="206"/>
    </location>
</feature>
<feature type="transmembrane region" description="Helical" evidence="6">
    <location>
        <begin position="93"/>
        <end position="113"/>
    </location>
</feature>
<reference evidence="8" key="2">
    <citation type="submission" date="2021-08" db="EMBL/GenBank/DDBJ databases">
        <authorList>
            <person name="Gostincar C."/>
            <person name="Sun X."/>
            <person name="Song Z."/>
            <person name="Gunde-Cimerman N."/>
        </authorList>
    </citation>
    <scope>NUCLEOTIDE SEQUENCE</scope>
    <source>
        <strain evidence="8">EXF-9911</strain>
    </source>
</reference>
<dbReference type="GO" id="GO:0016020">
    <property type="term" value="C:membrane"/>
    <property type="evidence" value="ECO:0007669"/>
    <property type="project" value="UniProtKB-SubCell"/>
</dbReference>
<dbReference type="Pfam" id="PF01284">
    <property type="entry name" value="MARVEL"/>
    <property type="match status" value="1"/>
</dbReference>
<evidence type="ECO:0000256" key="1">
    <source>
        <dbReference type="ARBA" id="ARBA00004141"/>
    </source>
</evidence>
<accession>A0A9P8DZQ2</accession>
<feature type="transmembrane region" description="Helical" evidence="6">
    <location>
        <begin position="125"/>
        <end position="147"/>
    </location>
</feature>
<dbReference type="PANTHER" id="PTHR37451:SF4">
    <property type="entry name" value="MARVEL DOMAIN-CONTAINING PROTEIN"/>
    <property type="match status" value="1"/>
</dbReference>
<dbReference type="Proteomes" id="UP000779574">
    <property type="component" value="Unassembled WGS sequence"/>
</dbReference>
<feature type="domain" description="MARVEL" evidence="7">
    <location>
        <begin position="61"/>
        <end position="210"/>
    </location>
</feature>
<dbReference type="InterPro" id="IPR008253">
    <property type="entry name" value="Marvel"/>
</dbReference>
<dbReference type="EMBL" id="JAHFXF010001365">
    <property type="protein sequence ID" value="KAG9668951.1"/>
    <property type="molecule type" value="Genomic_DNA"/>
</dbReference>
<dbReference type="AlphaFoldDB" id="A0A9P8DZQ2"/>
<keyword evidence="4 6" id="KW-0472">Membrane</keyword>
<protein>
    <recommendedName>
        <fullName evidence="7">MARVEL domain-containing protein</fullName>
    </recommendedName>
</protein>
<comment type="subcellular location">
    <subcellularLocation>
        <location evidence="1">Membrane</location>
        <topology evidence="1">Multi-pass membrane protein</topology>
    </subcellularLocation>
</comment>
<keyword evidence="3 6" id="KW-1133">Transmembrane helix</keyword>
<evidence type="ECO:0000256" key="4">
    <source>
        <dbReference type="ARBA" id="ARBA00023136"/>
    </source>
</evidence>